<feature type="transmembrane region" description="Helical" evidence="1">
    <location>
        <begin position="96"/>
        <end position="119"/>
    </location>
</feature>
<reference evidence="2 3" key="2">
    <citation type="journal article" date="2016" name="Genome Announc.">
        <title>Complete Genome Sequence of Algoriphagus sp. Strain M8-2, Isolated from a Brackish Lake.</title>
        <authorList>
            <person name="Muraguchi Y."/>
            <person name="Kushimoto K."/>
            <person name="Ohtsubo Y."/>
            <person name="Suzuki T."/>
            <person name="Dohra H."/>
            <person name="Kimbara K."/>
            <person name="Shintani M."/>
        </authorList>
    </citation>
    <scope>NUCLEOTIDE SEQUENCE [LARGE SCALE GENOMIC DNA]</scope>
    <source>
        <strain evidence="2 3">M8-2</strain>
    </source>
</reference>
<feature type="transmembrane region" description="Helical" evidence="1">
    <location>
        <begin position="39"/>
        <end position="59"/>
    </location>
</feature>
<feature type="transmembrane region" description="Helical" evidence="1">
    <location>
        <begin position="71"/>
        <end position="90"/>
    </location>
</feature>
<evidence type="ECO:0000313" key="2">
    <source>
        <dbReference type="EMBL" id="AMQ55024.1"/>
    </source>
</evidence>
<protein>
    <submittedName>
        <fullName evidence="2">Uncharacterized protein</fullName>
    </submittedName>
</protein>
<reference evidence="3" key="1">
    <citation type="submission" date="2015-09" db="EMBL/GenBank/DDBJ databases">
        <title>Complete sequence of Algoriphagus sp. M8-2.</title>
        <authorList>
            <person name="Shintani M."/>
        </authorList>
    </citation>
    <scope>NUCLEOTIDE SEQUENCE [LARGE SCALE GENOMIC DNA]</scope>
    <source>
        <strain evidence="3">M8-2</strain>
    </source>
</reference>
<proteinExistence type="predicted"/>
<dbReference type="OrthoDB" id="826128at2"/>
<evidence type="ECO:0000256" key="1">
    <source>
        <dbReference type="SAM" id="Phobius"/>
    </source>
</evidence>
<organism evidence="2 3">
    <name type="scientific">Algoriphagus sanaruensis</name>
    <dbReference type="NCBI Taxonomy" id="1727163"/>
    <lineage>
        <taxon>Bacteria</taxon>
        <taxon>Pseudomonadati</taxon>
        <taxon>Bacteroidota</taxon>
        <taxon>Cytophagia</taxon>
        <taxon>Cytophagales</taxon>
        <taxon>Cyclobacteriaceae</taxon>
        <taxon>Algoriphagus</taxon>
    </lineage>
</organism>
<name>A0A142EIR9_9BACT</name>
<evidence type="ECO:0000313" key="3">
    <source>
        <dbReference type="Proteomes" id="UP000073816"/>
    </source>
</evidence>
<dbReference type="KEGG" id="alm:AO498_01380"/>
<dbReference type="STRING" id="1727163.AO498_01380"/>
<keyword evidence="1" id="KW-1133">Transmembrane helix</keyword>
<accession>A0A142EIR9</accession>
<feature type="transmembrane region" description="Helical" evidence="1">
    <location>
        <begin position="12"/>
        <end position="33"/>
    </location>
</feature>
<keyword evidence="3" id="KW-1185">Reference proteome</keyword>
<dbReference type="Proteomes" id="UP000073816">
    <property type="component" value="Chromosome"/>
</dbReference>
<dbReference type="RefSeq" id="WP_067542692.1">
    <property type="nucleotide sequence ID" value="NZ_CP012836.1"/>
</dbReference>
<dbReference type="AlphaFoldDB" id="A0A142EIR9"/>
<gene>
    <name evidence="2" type="ORF">AO498_01380</name>
</gene>
<dbReference type="PATRIC" id="fig|1727163.4.peg.287"/>
<dbReference type="EMBL" id="CP012836">
    <property type="protein sequence ID" value="AMQ55024.1"/>
    <property type="molecule type" value="Genomic_DNA"/>
</dbReference>
<keyword evidence="1" id="KW-0812">Transmembrane</keyword>
<sequence length="127" mass="15124">MKLFQNFHLRFLVFSLFILGMVLILQQFLGHIISPSIWTIFYFVIILSYSVSFFALWLYKKSPENFLQIKLLGMVVRILASLTFIAVMVWKGEENIILFISNFFILFLFYLIFDIYTFISNLRPISK</sequence>
<keyword evidence="1" id="KW-0472">Membrane</keyword>